<keyword evidence="2" id="KW-1185">Reference proteome</keyword>
<gene>
    <name evidence="1" type="ORF">XENORESO_001790</name>
</gene>
<protein>
    <submittedName>
        <fullName evidence="1">Uncharacterized protein</fullName>
    </submittedName>
</protein>
<dbReference type="EMBL" id="JAHRIM010021324">
    <property type="protein sequence ID" value="MEQ2262992.1"/>
    <property type="molecule type" value="Genomic_DNA"/>
</dbReference>
<proteinExistence type="predicted"/>
<evidence type="ECO:0000313" key="2">
    <source>
        <dbReference type="Proteomes" id="UP001444071"/>
    </source>
</evidence>
<accession>A0ABV0W1Z7</accession>
<organism evidence="1 2">
    <name type="scientific">Xenotaenia resolanae</name>
    <dbReference type="NCBI Taxonomy" id="208358"/>
    <lineage>
        <taxon>Eukaryota</taxon>
        <taxon>Metazoa</taxon>
        <taxon>Chordata</taxon>
        <taxon>Craniata</taxon>
        <taxon>Vertebrata</taxon>
        <taxon>Euteleostomi</taxon>
        <taxon>Actinopterygii</taxon>
        <taxon>Neopterygii</taxon>
        <taxon>Teleostei</taxon>
        <taxon>Neoteleostei</taxon>
        <taxon>Acanthomorphata</taxon>
        <taxon>Ovalentaria</taxon>
        <taxon>Atherinomorphae</taxon>
        <taxon>Cyprinodontiformes</taxon>
        <taxon>Goodeidae</taxon>
        <taxon>Xenotaenia</taxon>
    </lineage>
</organism>
<name>A0ABV0W1Z7_9TELE</name>
<evidence type="ECO:0000313" key="1">
    <source>
        <dbReference type="EMBL" id="MEQ2262992.1"/>
    </source>
</evidence>
<dbReference type="Proteomes" id="UP001444071">
    <property type="component" value="Unassembled WGS sequence"/>
</dbReference>
<reference evidence="1 2" key="1">
    <citation type="submission" date="2021-06" db="EMBL/GenBank/DDBJ databases">
        <authorList>
            <person name="Palmer J.M."/>
        </authorList>
    </citation>
    <scope>NUCLEOTIDE SEQUENCE [LARGE SCALE GENOMIC DNA]</scope>
    <source>
        <strain evidence="1 2">XR_2019</strain>
        <tissue evidence="1">Muscle</tissue>
    </source>
</reference>
<comment type="caution">
    <text evidence="1">The sequence shown here is derived from an EMBL/GenBank/DDBJ whole genome shotgun (WGS) entry which is preliminary data.</text>
</comment>
<sequence length="111" mass="12557">MLILLLQVNGGPTTTRQGMIWPLTRPVQHLHFVFLFQPFCCSLAALLGIIESSVQRTLSQKSCPSSRCSFANLDPAAILFLEGRGFLLQPFIDGRTMEFRWFGDDLIRLKD</sequence>